<proteinExistence type="predicted"/>
<dbReference type="Gene3D" id="3.30.565.10">
    <property type="entry name" value="Histidine kinase-like ATPase, C-terminal domain"/>
    <property type="match status" value="1"/>
</dbReference>
<dbReference type="PANTHER" id="PTHR32387">
    <property type="entry name" value="WU:FJ29H11"/>
    <property type="match status" value="1"/>
</dbReference>
<dbReference type="GeneID" id="36595198"/>
<gene>
    <name evidence="2" type="ORF">K444DRAFT_665825</name>
</gene>
<dbReference type="Pfam" id="PF06985">
    <property type="entry name" value="HET"/>
    <property type="match status" value="1"/>
</dbReference>
<accession>A0A2J6SZF7</accession>
<dbReference type="InterPro" id="IPR052957">
    <property type="entry name" value="Auxin_embryo_med"/>
</dbReference>
<evidence type="ECO:0000313" key="3">
    <source>
        <dbReference type="Proteomes" id="UP000235371"/>
    </source>
</evidence>
<evidence type="ECO:0000313" key="2">
    <source>
        <dbReference type="EMBL" id="PMD56156.1"/>
    </source>
</evidence>
<dbReference type="NCBIfam" id="NF047352">
    <property type="entry name" value="P_loop_sacsin"/>
    <property type="match status" value="1"/>
</dbReference>
<dbReference type="Proteomes" id="UP000235371">
    <property type="component" value="Unassembled WGS sequence"/>
</dbReference>
<organism evidence="2 3">
    <name type="scientific">Hyaloscypha bicolor E</name>
    <dbReference type="NCBI Taxonomy" id="1095630"/>
    <lineage>
        <taxon>Eukaryota</taxon>
        <taxon>Fungi</taxon>
        <taxon>Dikarya</taxon>
        <taxon>Ascomycota</taxon>
        <taxon>Pezizomycotina</taxon>
        <taxon>Leotiomycetes</taxon>
        <taxon>Helotiales</taxon>
        <taxon>Hyaloscyphaceae</taxon>
        <taxon>Hyaloscypha</taxon>
        <taxon>Hyaloscypha bicolor</taxon>
    </lineage>
</organism>
<dbReference type="EMBL" id="KZ613848">
    <property type="protein sequence ID" value="PMD56156.1"/>
    <property type="molecule type" value="Genomic_DNA"/>
</dbReference>
<keyword evidence="3" id="KW-1185">Reference proteome</keyword>
<protein>
    <recommendedName>
        <fullName evidence="1">Heterokaryon incompatibility domain-containing protein</fullName>
    </recommendedName>
</protein>
<reference evidence="2 3" key="1">
    <citation type="submission" date="2016-04" db="EMBL/GenBank/DDBJ databases">
        <title>A degradative enzymes factory behind the ericoid mycorrhizal symbiosis.</title>
        <authorList>
            <consortium name="DOE Joint Genome Institute"/>
            <person name="Martino E."/>
            <person name="Morin E."/>
            <person name="Grelet G."/>
            <person name="Kuo A."/>
            <person name="Kohler A."/>
            <person name="Daghino S."/>
            <person name="Barry K."/>
            <person name="Choi C."/>
            <person name="Cichocki N."/>
            <person name="Clum A."/>
            <person name="Copeland A."/>
            <person name="Hainaut M."/>
            <person name="Haridas S."/>
            <person name="Labutti K."/>
            <person name="Lindquist E."/>
            <person name="Lipzen A."/>
            <person name="Khouja H.-R."/>
            <person name="Murat C."/>
            <person name="Ohm R."/>
            <person name="Olson A."/>
            <person name="Spatafora J."/>
            <person name="Veneault-Fourrey C."/>
            <person name="Henrissat B."/>
            <person name="Grigoriev I."/>
            <person name="Martin F."/>
            <person name="Perotto S."/>
        </authorList>
    </citation>
    <scope>NUCLEOTIDE SEQUENCE [LARGE SCALE GENOMIC DNA]</scope>
    <source>
        <strain evidence="2 3">E</strain>
    </source>
</reference>
<name>A0A2J6SZF7_9HELO</name>
<dbReference type="SUPFAM" id="SSF55874">
    <property type="entry name" value="ATPase domain of HSP90 chaperone/DNA topoisomerase II/histidine kinase"/>
    <property type="match status" value="1"/>
</dbReference>
<sequence>MDIPQSEDEARAHIAQIRAAKSSDDETSDTSDLENALVILAEQLYHKSTHFLLELIQNADDNNYASSNPTLNITLAGRTLRIDANEVGFTRRNAEAICRIGRSTKAGLDKSAGYIGEKGIGFKSVFKIADIVWIHSGHYSFMFDKNSKLGMITPVWTVFPCPPKAAFTSMCLQLTDDCNLSELRAEIKSLDTRLLIFLRKLREINIVVHEETFPTWETKLKCEEVGTTNGEELIKLHQDEESRLYKIIRHAISGLPQEIKRPGCHTSQIVLAFPLVDFDGPSMVSQNVYAFLPIRDYGFKFLIQADFLLSASREEIDCSSPWNQALLENIPQAFRLAVDEFNSGDLRYSWVKFLQNRSPCSDFFSPLEGAIVEELSTSPILESQSGALMIPSNLRTVPVSMLGDDERPFLPSDLSLSKYISPKYPLETHRAELAFLGVKDVTPEECVDDLKVFITSYPEKFHSMPQTWHSGLCKLLSQFSEGTAAVKNKVSCLELIPLIGGQWISSSHQDLYFSDEKKKDVQIPNGLEMKEIDFVAASDLSRRNLYMLLGARMWTNEKVCQAITSTHASRSFRPQNLPPKDLISHIMFLFHANWTRVKPKSLWLVTESGTAKASFDAYIDSDKSFSASILFGKDRNLFPFIHSDYLAVPPNTQPKLRAWMVANLGVADIPRMVSYNDSEPELSEDFQFLLSHADYLPVLLLLRDNWDHYAKWISEEKKSARECARQVKEAIGNLSVSCKGGISAMLKKTLLPTPNMEASSLVSMSFLEIPEPEHPQWRQLRHFGVLVTPGIGPFIKYLEILKESGGTSKEASELYKQLHTQCNLDPTLIPACKSAFESDALVFTPKSARWTGKEWHGLESCVWDGPTCLRKIACLSRFYPEHYSFFSITLGLGNADWTTLAGEAQMIEPCDPLKYISAIFELISEYFPASEKSKATKARTKMIAALTRSTIVPVDEGKSGSTFDYLSTSQTDATWLIADRPHLKHAFRGHIPLLALDEESIAKIGPLMMALGWNRRLLSRLAHGVPDAGSDAQLNDDYTRVIHTRARFIARLLKPKLANRKAIIEQLCNAKVFVVRRITLRWAVKVSGRGEVVGRADSGRVKIAVVGKCLEIFLRKSDSDISRPPLELLEEMTNFCQLLDAANVAILHGVMTVTNASDMDAIFGRRGLQKDAPEFTSLLDSKKLNPDFWSSMGNGNYGDDDYLRDRDATFDAVSTFMARFTALNRWDNTKARPWSSIKMDSVLSHLCRLENVDPYTLLPRTVISPWDNRLRQAGAYLDDPTSISFITGTESFGKTSRLRPTQAFPALVKIDRAKHTVIEMLPASTVDVARDVMLAGELYVSKLLENELGEVYSPVLHWTSSLRQKAGLSPFTGDENEASTFTIKDQDAAHAFAHMLTRKGHPIPDKSIGAPVFHIEVVTTEGGHMSRFALEPSQVQKAWKCHQTRKVNGTLVTFGEVFVLIRIVDVREYPQVALYVDPWQMHAAGELQLTSASRFSAAFQSAPPSSVLWDMTFEKGRPSRKRKRSDTETVTDDTPVIPPSERLYTYTALKLQQIRLLELLPGEDDDAIEGLVQHVSLSENHKFSAISYAWGPPLKPFHIQTEEGKIPLTSSLHAALKRLRTRTESVILWADAICIDQANVHEKVTQIRLLPKIFQSARLVFAWIGNEEDDSYQALQTLLQIRTNQVKPDVWPKGLPRVPLTWQYPGIPPVKSDVWKHIAVLFQREWFRRAWIVQEVVLASEVRIVCGSWEISWDDIFFAVKLCLEWSSTLGVDDNRVREMLSSLKPSYTLAETRAAFQQMNLAPRFNLMALLDEFAHTQSTKECDKLFALLGISFGAETAAFDPDYSSSIQTIVRRYAAEFIDRGHAMDLLHRSAGGPSLAFPRLAPLNSSQLEVTGAMIDTVVRTGWKTTATSDLITVINSLNDLVQGIKRYPTGESQRDLLLKIPIGNAIKPCDDEIGSFQTAEDGDQYVDFQWNEAGNGIQSLEDMLQFFKQNREKREITWKYWLTAATFLKRLSHGRFFSTRRGYIGVGPPLTKSGDQIFVFGGAVVPFVLDKKVSTYSLVGECYVHGIMYGESSKFSGIRQEVLLLE</sequence>
<feature type="domain" description="Heterokaryon incompatibility" evidence="1">
    <location>
        <begin position="1583"/>
        <end position="1735"/>
    </location>
</feature>
<dbReference type="InParanoid" id="A0A2J6SZF7"/>
<dbReference type="RefSeq" id="XP_024733060.1">
    <property type="nucleotide sequence ID" value="XM_024887122.1"/>
</dbReference>
<dbReference type="STRING" id="1095630.A0A2J6SZF7"/>
<evidence type="ECO:0000259" key="1">
    <source>
        <dbReference type="Pfam" id="PF06985"/>
    </source>
</evidence>
<dbReference type="Pfam" id="PF26639">
    <property type="entry name" value="Het-6_barrel"/>
    <property type="match status" value="1"/>
</dbReference>
<dbReference type="InterPro" id="IPR036890">
    <property type="entry name" value="HATPase_C_sf"/>
</dbReference>
<dbReference type="PANTHER" id="PTHR32387:SF0">
    <property type="entry name" value="PROTEIN NO VEIN"/>
    <property type="match status" value="1"/>
</dbReference>
<dbReference type="OrthoDB" id="1262810at2759"/>
<dbReference type="InterPro" id="IPR010730">
    <property type="entry name" value="HET"/>
</dbReference>